<dbReference type="Pfam" id="PF06271">
    <property type="entry name" value="RDD"/>
    <property type="match status" value="1"/>
</dbReference>
<evidence type="ECO:0000256" key="5">
    <source>
        <dbReference type="SAM" id="Phobius"/>
    </source>
</evidence>
<proteinExistence type="predicted"/>
<evidence type="ECO:0000256" key="4">
    <source>
        <dbReference type="ARBA" id="ARBA00023136"/>
    </source>
</evidence>
<keyword evidence="2 5" id="KW-0812">Transmembrane</keyword>
<dbReference type="Proteomes" id="UP000584867">
    <property type="component" value="Unassembled WGS sequence"/>
</dbReference>
<keyword evidence="3 5" id="KW-1133">Transmembrane helix</keyword>
<name>A0A7W7ZUG1_9BACT</name>
<evidence type="ECO:0000313" key="7">
    <source>
        <dbReference type="EMBL" id="MBB5066382.1"/>
    </source>
</evidence>
<protein>
    <submittedName>
        <fullName evidence="7">Putative RDD family membrane protein YckC</fullName>
    </submittedName>
</protein>
<feature type="domain" description="RDD" evidence="6">
    <location>
        <begin position="27"/>
        <end position="166"/>
    </location>
</feature>
<sequence length="280" mass="31669">MSTFERIGFEDQLNIDTPEQVDLRFNVAGIGSRFVALLLDMLAISAVYLIEFFGLLAFASTLPHVSGHTNLDTAGKWVLALFIFFQFLLYWGYFALFEAFWQGQTLGKRVMKLRVIKDSGRQITFFEALARNLLRIVDYMPALYLVGVITMVCNKRNKRLGDFAAGTLVVHERMDEQPLLYQTSTTILAPTALPMQTPWQQSVPSLFPADAITRLNTQDLLIIDTFFARMLDLPMETRATMAYRIAGQMATKMGQPLPEGNPERILESIAYQMRGSGRGF</sequence>
<comment type="caution">
    <text evidence="7">The sequence shown here is derived from an EMBL/GenBank/DDBJ whole genome shotgun (WGS) entry which is preliminary data.</text>
</comment>
<dbReference type="AlphaFoldDB" id="A0A7W7ZUG1"/>
<comment type="subcellular location">
    <subcellularLocation>
        <location evidence="1">Membrane</location>
        <topology evidence="1">Multi-pass membrane protein</topology>
    </subcellularLocation>
</comment>
<feature type="transmembrane region" description="Helical" evidence="5">
    <location>
        <begin position="77"/>
        <end position="101"/>
    </location>
</feature>
<evidence type="ECO:0000259" key="6">
    <source>
        <dbReference type="Pfam" id="PF06271"/>
    </source>
</evidence>
<dbReference type="InterPro" id="IPR010432">
    <property type="entry name" value="RDD"/>
</dbReference>
<dbReference type="PANTHER" id="PTHR38480:SF1">
    <property type="entry name" value="SLR0254 PROTEIN"/>
    <property type="match status" value="1"/>
</dbReference>
<evidence type="ECO:0000256" key="2">
    <source>
        <dbReference type="ARBA" id="ARBA00022692"/>
    </source>
</evidence>
<dbReference type="GO" id="GO:0016020">
    <property type="term" value="C:membrane"/>
    <property type="evidence" value="ECO:0007669"/>
    <property type="project" value="UniProtKB-SubCell"/>
</dbReference>
<dbReference type="PANTHER" id="PTHR38480">
    <property type="entry name" value="SLR0254 PROTEIN"/>
    <property type="match status" value="1"/>
</dbReference>
<accession>A0A7W7ZUG1</accession>
<evidence type="ECO:0000313" key="8">
    <source>
        <dbReference type="Proteomes" id="UP000584867"/>
    </source>
</evidence>
<dbReference type="EMBL" id="JACHIO010000027">
    <property type="protein sequence ID" value="MBB5066382.1"/>
    <property type="molecule type" value="Genomic_DNA"/>
</dbReference>
<keyword evidence="4 5" id="KW-0472">Membrane</keyword>
<organism evidence="7 8">
    <name type="scientific">Granulicella mallensis</name>
    <dbReference type="NCBI Taxonomy" id="940614"/>
    <lineage>
        <taxon>Bacteria</taxon>
        <taxon>Pseudomonadati</taxon>
        <taxon>Acidobacteriota</taxon>
        <taxon>Terriglobia</taxon>
        <taxon>Terriglobales</taxon>
        <taxon>Acidobacteriaceae</taxon>
        <taxon>Granulicella</taxon>
    </lineage>
</organism>
<dbReference type="RefSeq" id="WP_184259903.1">
    <property type="nucleotide sequence ID" value="NZ_JACHIO010000027.1"/>
</dbReference>
<evidence type="ECO:0000256" key="3">
    <source>
        <dbReference type="ARBA" id="ARBA00022989"/>
    </source>
</evidence>
<reference evidence="7 8" key="1">
    <citation type="submission" date="2020-08" db="EMBL/GenBank/DDBJ databases">
        <title>Genomic Encyclopedia of Type Strains, Phase IV (KMG-V): Genome sequencing to study the core and pangenomes of soil and plant-associated prokaryotes.</title>
        <authorList>
            <person name="Whitman W."/>
        </authorList>
    </citation>
    <scope>NUCLEOTIDE SEQUENCE [LARGE SCALE GENOMIC DNA]</scope>
    <source>
        <strain evidence="7 8">X5P3</strain>
    </source>
</reference>
<feature type="transmembrane region" description="Helical" evidence="5">
    <location>
        <begin position="34"/>
        <end position="57"/>
    </location>
</feature>
<gene>
    <name evidence="7" type="ORF">HDF15_004759</name>
</gene>
<evidence type="ECO:0000256" key="1">
    <source>
        <dbReference type="ARBA" id="ARBA00004141"/>
    </source>
</evidence>